<reference evidence="11" key="3">
    <citation type="submission" date="2025-09" db="UniProtKB">
        <authorList>
            <consortium name="Ensembl"/>
        </authorList>
    </citation>
    <scope>IDENTIFICATION</scope>
</reference>
<sequence length="783" mass="86005">MALVQALPVTDHPNPGLDNQQCRPRSSHSPPGPCSGTCGPCSPGTAMGSVSSLISGRTYQERHCRAASEFTTKLRRSTPATSCFRLQDNTLRSGSSLEQLLVISNQTQPQAQVLPPPLPTKKQPRPGNSAGAGGSEPVAGAVGGGTNKNFGYVSDEVVVGDWNDNLLVAAASPCSDSEEQRDNRTLNGNIGGPPPKLIPVSGQLEKNMEKVLIRPTAFKPVVPKNRHSVQYLSPRPGGSSMSESQASLNLVLPLGGSNTSCANGNRGSSSSSSDGNRNSYSGCRNARSSQSCSMSDSGRNSLSSLPTHSSTGYSLAPSEGSSSGSGSGGQLEPVTSLGRNTSGGSGSHGHTNSDSGRSSSSKSTGSGSISGRGQPLSDSGSCGHSPPPVEGYEVVVKELEEKLRERDLELQQLRENLDENEAAICQVYEEKQRRCEREMEELRQSCATKMKQTAQKAQRAQQVLQLQVFQLQQEKKKLQEDYSSLLQDRETLERRCATIQREQTQLGPRLEETKWEVCQKSGEISLLKQQLKEIQSELSQKAGDIVVLKAQLREARSELQASQVRTQEAQTALRTRSLELEVCENELQRRKSEAELLREKVGRMDEEIARLRDNLSCHSGLPLPGSVTMKAQCMSLSLQQGRGMAGRGGPSPSVYREGEDSHLVWGGESDEAKAQRQNAETVLGLRQQMDRLKAELMYERRTSEEQLSRFEKERRVWQEEKEKVICYQKQLQQNYIQMYRRNRDLERVMRELSLELENREIEEYEVHSGSNDIHFEEITATEI</sequence>
<evidence type="ECO:0000313" key="11">
    <source>
        <dbReference type="Ensembl" id="ENSATEP00000002948.1"/>
    </source>
</evidence>
<keyword evidence="6 9" id="KW-0175">Coiled coil</keyword>
<dbReference type="Pfam" id="PF06818">
    <property type="entry name" value="Fez1"/>
    <property type="match status" value="1"/>
</dbReference>
<evidence type="ECO:0000256" key="1">
    <source>
        <dbReference type="ARBA" id="ARBA00022490"/>
    </source>
</evidence>
<gene>
    <name evidence="9" type="primary">LZTS2</name>
    <name evidence="9" type="synonym">LAPSER1</name>
</gene>
<evidence type="ECO:0000256" key="3">
    <source>
        <dbReference type="ARBA" id="ARBA00022687"/>
    </source>
</evidence>
<feature type="region of interest" description="Disordered" evidence="10">
    <location>
        <begin position="107"/>
        <end position="142"/>
    </location>
</feature>
<dbReference type="OrthoDB" id="10030037at2759"/>
<evidence type="ECO:0000256" key="5">
    <source>
        <dbReference type="ARBA" id="ARBA00022776"/>
    </source>
</evidence>
<organism evidence="11 12">
    <name type="scientific">Anabas testudineus</name>
    <name type="common">Climbing perch</name>
    <name type="synonym">Anthias testudineus</name>
    <dbReference type="NCBI Taxonomy" id="64144"/>
    <lineage>
        <taxon>Eukaryota</taxon>
        <taxon>Metazoa</taxon>
        <taxon>Chordata</taxon>
        <taxon>Craniata</taxon>
        <taxon>Vertebrata</taxon>
        <taxon>Euteleostomi</taxon>
        <taxon>Actinopterygii</taxon>
        <taxon>Neopterygii</taxon>
        <taxon>Teleostei</taxon>
        <taxon>Neoteleostei</taxon>
        <taxon>Acanthomorphata</taxon>
        <taxon>Anabantaria</taxon>
        <taxon>Anabantiformes</taxon>
        <taxon>Anabantoidei</taxon>
        <taxon>Anabantidae</taxon>
        <taxon>Anabas</taxon>
    </lineage>
</organism>
<comment type="subcellular location">
    <subcellularLocation>
        <location evidence="9">Cytoplasm</location>
    </subcellularLocation>
    <subcellularLocation>
        <location evidence="9">Cytoplasm</location>
        <location evidence="9">Cytoskeleton</location>
        <location evidence="9">Microtubule organizing center</location>
        <location evidence="9">Centrosome</location>
    </subcellularLocation>
</comment>
<dbReference type="GO" id="GO:0008013">
    <property type="term" value="F:beta-catenin binding"/>
    <property type="evidence" value="ECO:0007669"/>
    <property type="project" value="Ensembl"/>
</dbReference>
<keyword evidence="2 9" id="KW-0132">Cell division</keyword>
<dbReference type="GO" id="GO:0030513">
    <property type="term" value="P:positive regulation of BMP signaling pathway"/>
    <property type="evidence" value="ECO:0007669"/>
    <property type="project" value="Ensembl"/>
</dbReference>
<feature type="region of interest" description="Disordered" evidence="10">
    <location>
        <begin position="261"/>
        <end position="389"/>
    </location>
</feature>
<keyword evidence="5 9" id="KW-0498">Mitosis</keyword>
<dbReference type="GO" id="GO:0030496">
    <property type="term" value="C:midbody"/>
    <property type="evidence" value="ECO:0007669"/>
    <property type="project" value="UniProtKB-UniRule"/>
</dbReference>
<keyword evidence="7 9" id="KW-0206">Cytoskeleton</keyword>
<keyword evidence="3 9" id="KW-0879">Wnt signaling pathway</keyword>
<reference evidence="11" key="2">
    <citation type="submission" date="2025-08" db="UniProtKB">
        <authorList>
            <consortium name="Ensembl"/>
        </authorList>
    </citation>
    <scope>IDENTIFICATION</scope>
</reference>
<dbReference type="FunCoup" id="A0A3Q1HDK9">
    <property type="interactions" value="979"/>
</dbReference>
<evidence type="ECO:0000313" key="12">
    <source>
        <dbReference type="Proteomes" id="UP000265040"/>
    </source>
</evidence>
<dbReference type="HAMAP" id="MF_03026">
    <property type="entry name" value="LZTS2"/>
    <property type="match status" value="1"/>
</dbReference>
<evidence type="ECO:0000256" key="6">
    <source>
        <dbReference type="ARBA" id="ARBA00023054"/>
    </source>
</evidence>
<evidence type="ECO:0000256" key="4">
    <source>
        <dbReference type="ARBA" id="ARBA00022701"/>
    </source>
</evidence>
<dbReference type="GO" id="GO:0090090">
    <property type="term" value="P:negative regulation of canonical Wnt signaling pathway"/>
    <property type="evidence" value="ECO:0007669"/>
    <property type="project" value="Ensembl"/>
</dbReference>
<dbReference type="GO" id="GO:0051255">
    <property type="term" value="P:spindle midzone assembly"/>
    <property type="evidence" value="ECO:0007669"/>
    <property type="project" value="UniProtKB-UniRule"/>
</dbReference>
<protein>
    <recommendedName>
        <fullName evidence="9">Leucine zipper putative tumor suppressor 2 homolog</fullName>
    </recommendedName>
    <alternativeName>
        <fullName evidence="9">Protein LAPSER1</fullName>
    </alternativeName>
</protein>
<evidence type="ECO:0000256" key="10">
    <source>
        <dbReference type="SAM" id="MobiDB-lite"/>
    </source>
</evidence>
<feature type="compositionally biased region" description="Low complexity" evidence="10">
    <location>
        <begin position="22"/>
        <end position="35"/>
    </location>
</feature>
<keyword evidence="4 9" id="KW-0493">Microtubule</keyword>
<keyword evidence="12" id="KW-1185">Reference proteome</keyword>
<dbReference type="GO" id="GO:0005874">
    <property type="term" value="C:microtubule"/>
    <property type="evidence" value="ECO:0007669"/>
    <property type="project" value="UniProtKB-KW"/>
</dbReference>
<dbReference type="InterPro" id="IPR045329">
    <property type="entry name" value="LZTS"/>
</dbReference>
<dbReference type="PANTHER" id="PTHR19354:SF4">
    <property type="entry name" value="ZIPPER PUTATIVE TUMOR SUPPRESSOR 2-RELATED"/>
    <property type="match status" value="1"/>
</dbReference>
<feature type="coiled-coil region" evidence="9">
    <location>
        <begin position="693"/>
        <end position="762"/>
    </location>
</feature>
<dbReference type="Proteomes" id="UP000265040">
    <property type="component" value="Chromosome 15"/>
</dbReference>
<dbReference type="OMA" id="LQHNYVQ"/>
<dbReference type="PANTHER" id="PTHR19354">
    <property type="entry name" value="ZIPPER PUTATIVE TUMOR SUPPRESSOR 2 HOMOLOG-LIKE PROTEIN-RELATED"/>
    <property type="match status" value="1"/>
</dbReference>
<evidence type="ECO:0000256" key="2">
    <source>
        <dbReference type="ARBA" id="ARBA00022618"/>
    </source>
</evidence>
<dbReference type="InParanoid" id="A0A3Q1HDK9"/>
<dbReference type="InterPro" id="IPR028597">
    <property type="entry name" value="LZTS2"/>
</dbReference>
<dbReference type="GO" id="GO:0009953">
    <property type="term" value="P:dorsal/ventral pattern formation"/>
    <property type="evidence" value="ECO:0007669"/>
    <property type="project" value="Ensembl"/>
</dbReference>
<name>A0A3Q1HDK9_ANATE</name>
<accession>A0A3Q1HDK9</accession>
<dbReference type="GO" id="GO:0042074">
    <property type="term" value="P:cell migration involved in gastrulation"/>
    <property type="evidence" value="ECO:0007669"/>
    <property type="project" value="Ensembl"/>
</dbReference>
<comment type="similarity">
    <text evidence="9">Belongs to the LZTS2 family.</text>
</comment>
<evidence type="ECO:0000256" key="7">
    <source>
        <dbReference type="ARBA" id="ARBA00023212"/>
    </source>
</evidence>
<dbReference type="GeneTree" id="ENSGT00940000154078"/>
<dbReference type="GO" id="GO:0005813">
    <property type="term" value="C:centrosome"/>
    <property type="evidence" value="ECO:0007669"/>
    <property type="project" value="UniProtKB-SubCell"/>
</dbReference>
<keyword evidence="1 9" id="KW-0963">Cytoplasm</keyword>
<evidence type="ECO:0000256" key="8">
    <source>
        <dbReference type="ARBA" id="ARBA00023306"/>
    </source>
</evidence>
<dbReference type="STRING" id="64144.ENSATEP00000002954"/>
<proteinExistence type="inferred from homology"/>
<dbReference type="GO" id="GO:0005737">
    <property type="term" value="C:cytoplasm"/>
    <property type="evidence" value="ECO:0007669"/>
    <property type="project" value="UniProtKB-SubCell"/>
</dbReference>
<feature type="compositionally biased region" description="Low complexity" evidence="10">
    <location>
        <begin position="263"/>
        <end position="282"/>
    </location>
</feature>
<feature type="region of interest" description="Disordered" evidence="10">
    <location>
        <begin position="172"/>
        <end position="196"/>
    </location>
</feature>
<evidence type="ECO:0000256" key="9">
    <source>
        <dbReference type="HAMAP-Rule" id="MF_03026"/>
    </source>
</evidence>
<dbReference type="AlphaFoldDB" id="A0A3Q1HDK9"/>
<feature type="coiled-coil region" evidence="9">
    <location>
        <begin position="389"/>
        <end position="614"/>
    </location>
</feature>
<reference evidence="11" key="1">
    <citation type="submission" date="2021-04" db="EMBL/GenBank/DDBJ databases">
        <authorList>
            <consortium name="Wellcome Sanger Institute Data Sharing"/>
        </authorList>
    </citation>
    <scope>NUCLEOTIDE SEQUENCE [LARGE SCALE GENOMIC DNA]</scope>
</reference>
<dbReference type="GO" id="GO:0060026">
    <property type="term" value="P:convergent extension"/>
    <property type="evidence" value="ECO:0007669"/>
    <property type="project" value="Ensembl"/>
</dbReference>
<keyword evidence="8 9" id="KW-0131">Cell cycle</keyword>
<dbReference type="GO" id="GO:0051168">
    <property type="term" value="P:nuclear export"/>
    <property type="evidence" value="ECO:0007669"/>
    <property type="project" value="UniProtKB-UniRule"/>
</dbReference>
<dbReference type="GO" id="GO:0000281">
    <property type="term" value="P:mitotic cytokinesis"/>
    <property type="evidence" value="ECO:0007669"/>
    <property type="project" value="UniProtKB-UniRule"/>
</dbReference>
<feature type="compositionally biased region" description="Low complexity" evidence="10">
    <location>
        <begin position="348"/>
        <end position="373"/>
    </location>
</feature>
<dbReference type="GO" id="GO:0016055">
    <property type="term" value="P:Wnt signaling pathway"/>
    <property type="evidence" value="ECO:0007669"/>
    <property type="project" value="UniProtKB-KW"/>
</dbReference>
<dbReference type="GO" id="GO:0051013">
    <property type="term" value="P:microtubule severing"/>
    <property type="evidence" value="ECO:0007669"/>
    <property type="project" value="UniProtKB-UniRule"/>
</dbReference>
<dbReference type="Ensembl" id="ENSATET00000002977.3">
    <property type="protein sequence ID" value="ENSATEP00000002948.1"/>
    <property type="gene ID" value="ENSATEG00000002117.3"/>
</dbReference>
<feature type="compositionally biased region" description="Polar residues" evidence="10">
    <location>
        <begin position="286"/>
        <end position="313"/>
    </location>
</feature>
<feature type="region of interest" description="Disordered" evidence="10">
    <location>
        <begin position="1"/>
        <end position="35"/>
    </location>
</feature>
<comment type="function">
    <text evidence="9">Negative regulator of katanin-mediated microtubule severing and release from the centrosome. Required for central spindle formation and the completion of cytokinesis. Negative regulator of the Wnt signaling pathway. Represses beta-catenin-mediated transcriptional activation by promoting the nuclear exclusion of beta-catenin.</text>
</comment>